<dbReference type="InterPro" id="IPR018076">
    <property type="entry name" value="T2SS_GspF_dom"/>
</dbReference>
<comment type="subcellular location">
    <subcellularLocation>
        <location evidence="1">Cell membrane</location>
        <topology evidence="1">Multi-pass membrane protein</topology>
    </subcellularLocation>
</comment>
<evidence type="ECO:0000313" key="8">
    <source>
        <dbReference type="EMBL" id="MDT0575695.1"/>
    </source>
</evidence>
<dbReference type="Proteomes" id="UP001259803">
    <property type="component" value="Unassembled WGS sequence"/>
</dbReference>
<feature type="transmembrane region" description="Helical" evidence="6">
    <location>
        <begin position="74"/>
        <end position="93"/>
    </location>
</feature>
<dbReference type="RefSeq" id="WP_311340416.1">
    <property type="nucleotide sequence ID" value="NZ_JAVRHS010000003.1"/>
</dbReference>
<keyword evidence="5 6" id="KW-0472">Membrane</keyword>
<dbReference type="EMBL" id="JAVRHS010000003">
    <property type="protein sequence ID" value="MDT0575695.1"/>
    <property type="molecule type" value="Genomic_DNA"/>
</dbReference>
<evidence type="ECO:0000256" key="3">
    <source>
        <dbReference type="ARBA" id="ARBA00022692"/>
    </source>
</evidence>
<name>A0ABU2ZGI0_9SPHN</name>
<reference evidence="8 9" key="1">
    <citation type="submission" date="2023-09" db="EMBL/GenBank/DDBJ databases">
        <authorList>
            <person name="Rey-Velasco X."/>
        </authorList>
    </citation>
    <scope>NUCLEOTIDE SEQUENCE [LARGE SCALE GENOMIC DNA]</scope>
    <source>
        <strain evidence="8 9">F390</strain>
    </source>
</reference>
<accession>A0ABU2ZGI0</accession>
<organism evidence="8 9">
    <name type="scientific">Croceicoccus esteveae</name>
    <dbReference type="NCBI Taxonomy" id="3075597"/>
    <lineage>
        <taxon>Bacteria</taxon>
        <taxon>Pseudomonadati</taxon>
        <taxon>Pseudomonadota</taxon>
        <taxon>Alphaproteobacteria</taxon>
        <taxon>Sphingomonadales</taxon>
        <taxon>Erythrobacteraceae</taxon>
        <taxon>Croceicoccus</taxon>
    </lineage>
</organism>
<proteinExistence type="predicted"/>
<sequence>MGSVMFAVANRNDRLGRRRLQQVRSRYSEDPYARLEAQMKKAVAARRSPALHGQGSRLGALALRLHRSGKTWSLQKYFAICGAVGFAAGSIALVQSNAILLSVLVGLLAGLGIPHWLLNRAIQRRTKLFNARFPDAIELLVRGLRSGLPVTETIGVAAHEVPGPVGEEFQAVIDRIKVGRTVDDSLQETANRLATPEFQFFCISLAIQRETGGNLAETLSNLADVLRKRAQMKLKVKAMSSEAKASAYILGSLPFIVFAMVYMVNPDYLGGFFMDDRLIIAGLGGGIWMALGAFIMFKMVSFEI</sequence>
<evidence type="ECO:0000256" key="4">
    <source>
        <dbReference type="ARBA" id="ARBA00022989"/>
    </source>
</evidence>
<keyword evidence="2" id="KW-1003">Cell membrane</keyword>
<feature type="domain" description="Type II secretion system protein GspF" evidence="7">
    <location>
        <begin position="137"/>
        <end position="262"/>
    </location>
</feature>
<dbReference type="Gene3D" id="1.20.81.30">
    <property type="entry name" value="Type II secretion system (T2SS), domain F"/>
    <property type="match status" value="1"/>
</dbReference>
<comment type="caution">
    <text evidence="8">The sequence shown here is derived from an EMBL/GenBank/DDBJ whole genome shotgun (WGS) entry which is preliminary data.</text>
</comment>
<evidence type="ECO:0000256" key="5">
    <source>
        <dbReference type="ARBA" id="ARBA00023136"/>
    </source>
</evidence>
<keyword evidence="9" id="KW-1185">Reference proteome</keyword>
<feature type="transmembrane region" description="Helical" evidence="6">
    <location>
        <begin position="99"/>
        <end position="118"/>
    </location>
</feature>
<dbReference type="PANTHER" id="PTHR35007">
    <property type="entry name" value="INTEGRAL MEMBRANE PROTEIN-RELATED"/>
    <property type="match status" value="1"/>
</dbReference>
<dbReference type="InterPro" id="IPR042094">
    <property type="entry name" value="T2SS_GspF_sf"/>
</dbReference>
<dbReference type="Pfam" id="PF00482">
    <property type="entry name" value="T2SSF"/>
    <property type="match status" value="1"/>
</dbReference>
<protein>
    <submittedName>
        <fullName evidence="8">Type II secretion system F family protein</fullName>
    </submittedName>
</protein>
<dbReference type="PANTHER" id="PTHR35007:SF1">
    <property type="entry name" value="PILUS ASSEMBLY PROTEIN"/>
    <property type="match status" value="1"/>
</dbReference>
<evidence type="ECO:0000313" key="9">
    <source>
        <dbReference type="Proteomes" id="UP001259803"/>
    </source>
</evidence>
<evidence type="ECO:0000256" key="1">
    <source>
        <dbReference type="ARBA" id="ARBA00004651"/>
    </source>
</evidence>
<evidence type="ECO:0000256" key="6">
    <source>
        <dbReference type="SAM" id="Phobius"/>
    </source>
</evidence>
<keyword evidence="4 6" id="KW-1133">Transmembrane helix</keyword>
<keyword evidence="3 6" id="KW-0812">Transmembrane</keyword>
<evidence type="ECO:0000259" key="7">
    <source>
        <dbReference type="Pfam" id="PF00482"/>
    </source>
</evidence>
<feature type="transmembrane region" description="Helical" evidence="6">
    <location>
        <begin position="245"/>
        <end position="265"/>
    </location>
</feature>
<gene>
    <name evidence="8" type="ORF">RM533_05810</name>
</gene>
<evidence type="ECO:0000256" key="2">
    <source>
        <dbReference type="ARBA" id="ARBA00022475"/>
    </source>
</evidence>
<feature type="transmembrane region" description="Helical" evidence="6">
    <location>
        <begin position="277"/>
        <end position="297"/>
    </location>
</feature>